<dbReference type="EMBL" id="GEZM01077527">
    <property type="protein sequence ID" value="JAV63284.1"/>
    <property type="molecule type" value="Transcribed_RNA"/>
</dbReference>
<name>A0A1Y1KPR3_PHOPY</name>
<keyword evidence="1" id="KW-0812">Transmembrane</keyword>
<sequence>MSYCGKNTVYLFCQQHFDPVQHSSSRSQYFAQRVQHTILTVIHHSHSYLITACLTVTHLVQRTATLSLIVSGGAIVALPITILEVVGSISLPTVLSRVLSRM</sequence>
<evidence type="ECO:0000313" key="2">
    <source>
        <dbReference type="EMBL" id="JAV63284.1"/>
    </source>
</evidence>
<organism evidence="2">
    <name type="scientific">Photinus pyralis</name>
    <name type="common">Common eastern firefly</name>
    <name type="synonym">Lampyris pyralis</name>
    <dbReference type="NCBI Taxonomy" id="7054"/>
    <lineage>
        <taxon>Eukaryota</taxon>
        <taxon>Metazoa</taxon>
        <taxon>Ecdysozoa</taxon>
        <taxon>Arthropoda</taxon>
        <taxon>Hexapoda</taxon>
        <taxon>Insecta</taxon>
        <taxon>Pterygota</taxon>
        <taxon>Neoptera</taxon>
        <taxon>Endopterygota</taxon>
        <taxon>Coleoptera</taxon>
        <taxon>Polyphaga</taxon>
        <taxon>Elateriformia</taxon>
        <taxon>Elateroidea</taxon>
        <taxon>Lampyridae</taxon>
        <taxon>Lampyrinae</taxon>
        <taxon>Photinus</taxon>
    </lineage>
</organism>
<accession>A0A1Y1KPR3</accession>
<evidence type="ECO:0000256" key="1">
    <source>
        <dbReference type="SAM" id="Phobius"/>
    </source>
</evidence>
<keyword evidence="1" id="KW-1133">Transmembrane helix</keyword>
<feature type="transmembrane region" description="Helical" evidence="1">
    <location>
        <begin position="68"/>
        <end position="95"/>
    </location>
</feature>
<dbReference type="AlphaFoldDB" id="A0A1Y1KPR3"/>
<reference evidence="2" key="1">
    <citation type="journal article" date="2016" name="Sci. Rep.">
        <title>Molecular characterization of firefly nuptial gifts: a multi-omics approach sheds light on postcopulatory sexual selection.</title>
        <authorList>
            <person name="Al-Wathiqui N."/>
            <person name="Fallon T.R."/>
            <person name="South A."/>
            <person name="Weng J.K."/>
            <person name="Lewis S.M."/>
        </authorList>
    </citation>
    <scope>NUCLEOTIDE SEQUENCE</scope>
</reference>
<proteinExistence type="predicted"/>
<keyword evidence="1" id="KW-0472">Membrane</keyword>
<protein>
    <submittedName>
        <fullName evidence="2">Uncharacterized protein</fullName>
    </submittedName>
</protein>